<feature type="signal peptide" evidence="1">
    <location>
        <begin position="1"/>
        <end position="18"/>
    </location>
</feature>
<protein>
    <recommendedName>
        <fullName evidence="4">Lipoprotein</fullName>
    </recommendedName>
</protein>
<dbReference type="KEGG" id="bfz:BAU07_23345"/>
<evidence type="ECO:0000313" key="2">
    <source>
        <dbReference type="EMBL" id="ANN80723.1"/>
    </source>
</evidence>
<gene>
    <name evidence="2" type="ORF">BAU07_23345</name>
</gene>
<evidence type="ECO:0008006" key="4">
    <source>
        <dbReference type="Google" id="ProtNLM"/>
    </source>
</evidence>
<dbReference type="OrthoDB" id="8686017at2"/>
<name>A0A193GMA9_9BORD</name>
<accession>A0A193GMA9</accession>
<reference evidence="2 3" key="1">
    <citation type="submission" date="2016-06" db="EMBL/GenBank/DDBJ databases">
        <title>Complete genome sequences of Bordetella bronchialis and Bordetella flabilis.</title>
        <authorList>
            <person name="LiPuma J.J."/>
            <person name="Spilker T."/>
        </authorList>
    </citation>
    <scope>NUCLEOTIDE SEQUENCE [LARGE SCALE GENOMIC DNA]</scope>
    <source>
        <strain evidence="2 3">AU10664</strain>
    </source>
</reference>
<evidence type="ECO:0000256" key="1">
    <source>
        <dbReference type="SAM" id="SignalP"/>
    </source>
</evidence>
<keyword evidence="1" id="KW-0732">Signal</keyword>
<sequence>MSAALPVLLALCVALATACTPTYNWREIAVADGAVRANFPARVQTDTREIVLAGRSLRFSLTSARVGDGVFAVGHAPLPPELAGDVAGQRKLADGMLAALHQNLGAAPPAVPQPYGADIEVRGQAGGHPVWALARIWVRDNVLVEAVATGSEQGLPAAPAREFVQSVRLGGG</sequence>
<evidence type="ECO:0000313" key="3">
    <source>
        <dbReference type="Proteomes" id="UP000091926"/>
    </source>
</evidence>
<organism evidence="2 3">
    <name type="scientific">Bordetella flabilis</name>
    <dbReference type="NCBI Taxonomy" id="463014"/>
    <lineage>
        <taxon>Bacteria</taxon>
        <taxon>Pseudomonadati</taxon>
        <taxon>Pseudomonadota</taxon>
        <taxon>Betaproteobacteria</taxon>
        <taxon>Burkholderiales</taxon>
        <taxon>Alcaligenaceae</taxon>
        <taxon>Bordetella</taxon>
    </lineage>
</organism>
<feature type="chain" id="PRO_5008259144" description="Lipoprotein" evidence="1">
    <location>
        <begin position="19"/>
        <end position="172"/>
    </location>
</feature>
<dbReference type="EMBL" id="CP016172">
    <property type="protein sequence ID" value="ANN80723.1"/>
    <property type="molecule type" value="Genomic_DNA"/>
</dbReference>
<dbReference type="AlphaFoldDB" id="A0A193GMA9"/>
<dbReference type="Proteomes" id="UP000091926">
    <property type="component" value="Chromosome"/>
</dbReference>
<proteinExistence type="predicted"/>
<keyword evidence="3" id="KW-1185">Reference proteome</keyword>